<keyword evidence="8" id="KW-1185">Reference proteome</keyword>
<evidence type="ECO:0000256" key="3">
    <source>
        <dbReference type="ARBA" id="ARBA00022630"/>
    </source>
</evidence>
<dbReference type="OrthoDB" id="269227at2759"/>
<name>A0A9J6CNY2_POLVA</name>
<evidence type="ECO:0000256" key="1">
    <source>
        <dbReference type="ARBA" id="ARBA00001974"/>
    </source>
</evidence>
<dbReference type="AlphaFoldDB" id="A0A9J6CNY2"/>
<dbReference type="Gene3D" id="3.30.560.10">
    <property type="entry name" value="Glucose Oxidase, domain 3"/>
    <property type="match status" value="2"/>
</dbReference>
<dbReference type="Gene3D" id="3.50.50.60">
    <property type="entry name" value="FAD/NAD(P)-binding domain"/>
    <property type="match status" value="2"/>
</dbReference>
<comment type="cofactor">
    <cofactor evidence="1">
        <name>FAD</name>
        <dbReference type="ChEBI" id="CHEBI:57692"/>
    </cofactor>
</comment>
<comment type="similarity">
    <text evidence="2 5">Belongs to the GMC oxidoreductase family.</text>
</comment>
<evidence type="ECO:0000313" key="7">
    <source>
        <dbReference type="EMBL" id="KAG5683347.1"/>
    </source>
</evidence>
<organism evidence="7 8">
    <name type="scientific">Polypedilum vanderplanki</name>
    <name type="common">Sleeping chironomid midge</name>
    <dbReference type="NCBI Taxonomy" id="319348"/>
    <lineage>
        <taxon>Eukaryota</taxon>
        <taxon>Metazoa</taxon>
        <taxon>Ecdysozoa</taxon>
        <taxon>Arthropoda</taxon>
        <taxon>Hexapoda</taxon>
        <taxon>Insecta</taxon>
        <taxon>Pterygota</taxon>
        <taxon>Neoptera</taxon>
        <taxon>Endopterygota</taxon>
        <taxon>Diptera</taxon>
        <taxon>Nematocera</taxon>
        <taxon>Chironomoidea</taxon>
        <taxon>Chironomidae</taxon>
        <taxon>Chironominae</taxon>
        <taxon>Polypedilum</taxon>
        <taxon>Polypedilum</taxon>
    </lineage>
</organism>
<keyword evidence="4 5" id="KW-0274">FAD</keyword>
<dbReference type="PANTHER" id="PTHR11552">
    <property type="entry name" value="GLUCOSE-METHANOL-CHOLINE GMC OXIDOREDUCTASE"/>
    <property type="match status" value="1"/>
</dbReference>
<evidence type="ECO:0000256" key="5">
    <source>
        <dbReference type="RuleBase" id="RU003968"/>
    </source>
</evidence>
<keyword evidence="3 5" id="KW-0285">Flavoprotein</keyword>
<feature type="domain" description="Glucose-methanol-choline oxidoreductase N-terminal" evidence="6">
    <location>
        <begin position="35"/>
        <end position="58"/>
    </location>
</feature>
<sequence>MWAFNLNTTVAHNIFAEKSFHYSKAFKTGTDCMSGNQIGGSTGMNAMMYHCGNDRDYNDWAGITNDRSWNYENMLPLIKRTQNNQDPKLTYGKCAAYHGTDGPLVCSSSDYDLYEDNLLPILKSIIKEGNIRELEEINCGPQYTGFTHIQSTVNNGERESAARAFLVPIKDFPNFYLMKESFVDKFISKSKMEIFCERRQCLKPNNLHAAKSHYKPKEKSGIGRENDLKKCKIPQIIDLPVGYHLSDHFMTLHLFLLPDNQTSTPEGAQAFFSNEGGRFFTQRSGFFTTSDVQIIFGLLNQNLPDFDVIFKDKYGFKDEFANPAIEANKHFS</sequence>
<dbReference type="InterPro" id="IPR000172">
    <property type="entry name" value="GMC_OxRdtase_N"/>
</dbReference>
<protein>
    <recommendedName>
        <fullName evidence="6">Glucose-methanol-choline oxidoreductase N-terminal domain-containing protein</fullName>
    </recommendedName>
</protein>
<dbReference type="SUPFAM" id="SSF51905">
    <property type="entry name" value="FAD/NAD(P)-binding domain"/>
    <property type="match status" value="1"/>
</dbReference>
<proteinExistence type="inferred from homology"/>
<accession>A0A9J6CNY2</accession>
<dbReference type="Pfam" id="PF00732">
    <property type="entry name" value="GMC_oxred_N"/>
    <property type="match status" value="1"/>
</dbReference>
<evidence type="ECO:0000313" key="8">
    <source>
        <dbReference type="Proteomes" id="UP001107558"/>
    </source>
</evidence>
<dbReference type="PANTHER" id="PTHR11552:SF147">
    <property type="entry name" value="CHOLINE DEHYDROGENASE, MITOCHONDRIAL"/>
    <property type="match status" value="1"/>
</dbReference>
<dbReference type="InterPro" id="IPR012132">
    <property type="entry name" value="GMC_OxRdtase"/>
</dbReference>
<dbReference type="PROSITE" id="PS00623">
    <property type="entry name" value="GMC_OXRED_1"/>
    <property type="match status" value="1"/>
</dbReference>
<dbReference type="InterPro" id="IPR036188">
    <property type="entry name" value="FAD/NAD-bd_sf"/>
</dbReference>
<dbReference type="GO" id="GO:0050660">
    <property type="term" value="F:flavin adenine dinucleotide binding"/>
    <property type="evidence" value="ECO:0007669"/>
    <property type="project" value="InterPro"/>
</dbReference>
<evidence type="ECO:0000256" key="2">
    <source>
        <dbReference type="ARBA" id="ARBA00010790"/>
    </source>
</evidence>
<gene>
    <name evidence="7" type="ORF">PVAND_012633</name>
</gene>
<comment type="caution">
    <text evidence="7">The sequence shown here is derived from an EMBL/GenBank/DDBJ whole genome shotgun (WGS) entry which is preliminary data.</text>
</comment>
<dbReference type="GO" id="GO:0016614">
    <property type="term" value="F:oxidoreductase activity, acting on CH-OH group of donors"/>
    <property type="evidence" value="ECO:0007669"/>
    <property type="project" value="InterPro"/>
</dbReference>
<dbReference type="Proteomes" id="UP001107558">
    <property type="component" value="Chromosome 1"/>
</dbReference>
<evidence type="ECO:0000256" key="4">
    <source>
        <dbReference type="ARBA" id="ARBA00022827"/>
    </source>
</evidence>
<dbReference type="EMBL" id="JADBJN010000001">
    <property type="protein sequence ID" value="KAG5683347.1"/>
    <property type="molecule type" value="Genomic_DNA"/>
</dbReference>
<evidence type="ECO:0000259" key="6">
    <source>
        <dbReference type="PROSITE" id="PS00623"/>
    </source>
</evidence>
<reference evidence="7" key="1">
    <citation type="submission" date="2021-03" db="EMBL/GenBank/DDBJ databases">
        <title>Chromosome level genome of the anhydrobiotic midge Polypedilum vanderplanki.</title>
        <authorList>
            <person name="Yoshida Y."/>
            <person name="Kikawada T."/>
            <person name="Gusev O."/>
        </authorList>
    </citation>
    <scope>NUCLEOTIDE SEQUENCE</scope>
    <source>
        <strain evidence="7">NIAS01</strain>
        <tissue evidence="7">Whole body or cell culture</tissue>
    </source>
</reference>